<keyword evidence="3" id="KW-0813">Transport</keyword>
<sequence length="201" mass="22211">MPIGLIQFRHTFAKPNRVSSLQARIVRQELPIVLQKETIMLGIALLFIGAVLVVNGVGLTGRIEARENAVFNFLVGSLALSISFIGLVRSVDNAGYLGVAAGLLFAFTYLYLAVVQWKGMNGKGLGWYCLFVAINTLPMAWLAVDQDMRSTMMWLTWGLLWFLFFLALALQKTIRSLGPITAVIGIVSCWIPGFLMLAGRW</sequence>
<keyword evidence="5 8" id="KW-0812">Transmembrane</keyword>
<feature type="transmembrane region" description="Helical" evidence="8">
    <location>
        <begin position="69"/>
        <end position="88"/>
    </location>
</feature>
<evidence type="ECO:0000256" key="8">
    <source>
        <dbReference type="SAM" id="Phobius"/>
    </source>
</evidence>
<dbReference type="CDD" id="cd13428">
    <property type="entry name" value="UreI_AmiS"/>
    <property type="match status" value="1"/>
</dbReference>
<reference evidence="9 10" key="3">
    <citation type="journal article" date="2008" name="FEMS Microbiol. Ecol.">
        <title>Identification and characterization of genes underlying chitinolysis in Collimonas fungivorans Ter331.</title>
        <authorList>
            <person name="Fritsche K."/>
            <person name="de Boer W."/>
            <person name="Gerards S."/>
            <person name="van den Berg M."/>
            <person name="van Veen J.A."/>
            <person name="Leveau J.H."/>
        </authorList>
    </citation>
    <scope>NUCLEOTIDE SEQUENCE [LARGE SCALE GENOMIC DNA]</scope>
    <source>
        <strain evidence="9 10">Ter331</strain>
    </source>
</reference>
<dbReference type="AlphaFoldDB" id="G0ACH3"/>
<evidence type="ECO:0000256" key="6">
    <source>
        <dbReference type="ARBA" id="ARBA00022989"/>
    </source>
</evidence>
<accession>G0ACH3</accession>
<evidence type="ECO:0000256" key="4">
    <source>
        <dbReference type="ARBA" id="ARBA00022475"/>
    </source>
</evidence>
<keyword evidence="6 8" id="KW-1133">Transmembrane helix</keyword>
<reference evidence="9 10" key="1">
    <citation type="journal article" date="2004" name="Environ. Microbiol.">
        <title>Phylogeny-function analysis of (meta)genomic libraries: screening for expression of ribosomal RNA genes by large-insert library fluorescent in situ hybridization (LIL-FISH).</title>
        <authorList>
            <person name="Leveau J.H."/>
            <person name="Gerards S."/>
            <person name="de Boer W."/>
            <person name="van Veen J.A."/>
        </authorList>
    </citation>
    <scope>NUCLEOTIDE SEQUENCE [LARGE SCALE GENOMIC DNA]</scope>
    <source>
        <strain evidence="9 10">Ter331</strain>
    </source>
</reference>
<evidence type="ECO:0000256" key="3">
    <source>
        <dbReference type="ARBA" id="ARBA00022448"/>
    </source>
</evidence>
<evidence type="ECO:0000256" key="5">
    <source>
        <dbReference type="ARBA" id="ARBA00022692"/>
    </source>
</evidence>
<reference evidence="9 10" key="4">
    <citation type="journal article" date="2010" name="Environ. Microbiol.">
        <title>The bacterial genus Collimonas: mycophagy, weathering and other adaptive solutions to life in oligotrophic soil environments.</title>
        <authorList>
            <person name="Leveau J.H."/>
            <person name="Uroz S."/>
            <person name="de Boer W."/>
        </authorList>
    </citation>
    <scope>NUCLEOTIDE SEQUENCE [LARGE SCALE GENOMIC DNA]</scope>
    <source>
        <strain evidence="9 10">Ter331</strain>
    </source>
</reference>
<dbReference type="KEGG" id="cfu:CFU_2942"/>
<reference evidence="10" key="6">
    <citation type="submission" date="2011-05" db="EMBL/GenBank/DDBJ databases">
        <title>Complete sequence of Collimonas fungivorans Ter331.</title>
        <authorList>
            <person name="Leveau J.H."/>
        </authorList>
    </citation>
    <scope>NUCLEOTIDE SEQUENCE [LARGE SCALE GENOMIC DNA]</scope>
    <source>
        <strain evidence="10">Ter331</strain>
    </source>
</reference>
<gene>
    <name evidence="9" type="primary">ureI</name>
    <name evidence="9" type="ordered locus">CFU_2942</name>
</gene>
<keyword evidence="7 8" id="KW-0472">Membrane</keyword>
<feature type="transmembrane region" description="Helical" evidence="8">
    <location>
        <begin position="39"/>
        <end position="57"/>
    </location>
</feature>
<dbReference type="EMBL" id="CP002745">
    <property type="protein sequence ID" value="AEK62768.1"/>
    <property type="molecule type" value="Genomic_DNA"/>
</dbReference>
<reference evidence="9 10" key="5">
    <citation type="journal article" date="2011" name="ISME J.">
        <title>Dual transcriptional profiling of a bacterial/fungal confrontation: Collimonas fungivorans versus Aspergillus niger.</title>
        <authorList>
            <person name="Mela F."/>
            <person name="Fritsche K."/>
            <person name="de Boer W."/>
            <person name="van Veen J.A."/>
            <person name="de Graaff L.H."/>
            <person name="van den Berg M."/>
            <person name="Leveau J.H."/>
        </authorList>
    </citation>
    <scope>NUCLEOTIDE SEQUENCE [LARGE SCALE GENOMIC DNA]</scope>
    <source>
        <strain evidence="9 10">Ter331</strain>
    </source>
</reference>
<proteinExistence type="inferred from homology"/>
<evidence type="ECO:0000313" key="9">
    <source>
        <dbReference type="EMBL" id="AEK62768.1"/>
    </source>
</evidence>
<feature type="transmembrane region" description="Helical" evidence="8">
    <location>
        <begin position="150"/>
        <end position="170"/>
    </location>
</feature>
<dbReference type="eggNOG" id="ENOG5031ECV">
    <property type="taxonomic scope" value="Bacteria"/>
</dbReference>
<organism evidence="9 10">
    <name type="scientific">Collimonas fungivorans (strain Ter331)</name>
    <dbReference type="NCBI Taxonomy" id="1005048"/>
    <lineage>
        <taxon>Bacteria</taxon>
        <taxon>Pseudomonadati</taxon>
        <taxon>Pseudomonadota</taxon>
        <taxon>Betaproteobacteria</taxon>
        <taxon>Burkholderiales</taxon>
        <taxon>Oxalobacteraceae</taxon>
        <taxon>Collimonas</taxon>
    </lineage>
</organism>
<evidence type="ECO:0000256" key="7">
    <source>
        <dbReference type="ARBA" id="ARBA00023136"/>
    </source>
</evidence>
<reference evidence="9 10" key="2">
    <citation type="journal article" date="2006" name="J. Microbiol. Methods">
        <title>Genomic flank-sequencing of plasposon insertion sites for rapid identification of functional genes.</title>
        <authorList>
            <person name="Leveau J.H."/>
            <person name="Gerards S."/>
            <person name="Fritsche K."/>
            <person name="Zondag G."/>
            <person name="van Veen J.A."/>
        </authorList>
    </citation>
    <scope>NUCLEOTIDE SEQUENCE [LARGE SCALE GENOMIC DNA]</scope>
    <source>
        <strain evidence="9 10">Ter331</strain>
    </source>
</reference>
<feature type="transmembrane region" description="Helical" evidence="8">
    <location>
        <begin position="94"/>
        <end position="113"/>
    </location>
</feature>
<feature type="transmembrane region" description="Helical" evidence="8">
    <location>
        <begin position="177"/>
        <end position="198"/>
    </location>
</feature>
<keyword evidence="4" id="KW-1003">Cell membrane</keyword>
<evidence type="ECO:0000256" key="1">
    <source>
        <dbReference type="ARBA" id="ARBA00004651"/>
    </source>
</evidence>
<dbReference type="HOGENOM" id="CLU_096400_1_0_4"/>
<dbReference type="Gene3D" id="1.25.40.600">
    <property type="match status" value="1"/>
</dbReference>
<dbReference type="Proteomes" id="UP000008392">
    <property type="component" value="Chromosome"/>
</dbReference>
<comment type="similarity">
    <text evidence="2">Belongs to the AmiS/UreI family.</text>
</comment>
<evidence type="ECO:0000313" key="10">
    <source>
        <dbReference type="Proteomes" id="UP000008392"/>
    </source>
</evidence>
<feature type="transmembrane region" description="Helical" evidence="8">
    <location>
        <begin position="125"/>
        <end position="144"/>
    </location>
</feature>
<dbReference type="STRING" id="1005048.CFU_2942"/>
<dbReference type="GO" id="GO:0005886">
    <property type="term" value="C:plasma membrane"/>
    <property type="evidence" value="ECO:0007669"/>
    <property type="project" value="UniProtKB-SubCell"/>
</dbReference>
<comment type="subcellular location">
    <subcellularLocation>
        <location evidence="1">Cell membrane</location>
        <topology evidence="1">Multi-pass membrane protein</topology>
    </subcellularLocation>
</comment>
<protein>
    <submittedName>
        <fullName evidence="9">Urea channel UreI</fullName>
    </submittedName>
</protein>
<dbReference type="Pfam" id="PF02293">
    <property type="entry name" value="AmiS_UreI"/>
    <property type="match status" value="1"/>
</dbReference>
<keyword evidence="10" id="KW-1185">Reference proteome</keyword>
<evidence type="ECO:0000256" key="2">
    <source>
        <dbReference type="ARBA" id="ARBA00010068"/>
    </source>
</evidence>
<dbReference type="InterPro" id="IPR038523">
    <property type="entry name" value="AmiSUreI_transpt_sf"/>
</dbReference>
<name>G0ACH3_COLFT</name>
<dbReference type="InterPro" id="IPR003211">
    <property type="entry name" value="AmiSUreI_transpt"/>
</dbReference>